<evidence type="ECO:0000256" key="4">
    <source>
        <dbReference type="ARBA" id="ARBA00022741"/>
    </source>
</evidence>
<evidence type="ECO:0000256" key="13">
    <source>
        <dbReference type="ARBA" id="ARBA00078531"/>
    </source>
</evidence>
<dbReference type="EMBL" id="APHR01000002">
    <property type="protein sequence ID" value="EMR14332.1"/>
    <property type="molecule type" value="Genomic_DNA"/>
</dbReference>
<dbReference type="InterPro" id="IPR045886">
    <property type="entry name" value="ThiF/MoeB/HesA"/>
</dbReference>
<dbReference type="InterPro" id="IPR000594">
    <property type="entry name" value="ThiF_NAD_FAD-bd"/>
</dbReference>
<comment type="caution">
    <text evidence="15">The sequence shown here is derived from an EMBL/GenBank/DDBJ whole genome shotgun (WGS) entry which is preliminary data.</text>
</comment>
<dbReference type="InterPro" id="IPR035985">
    <property type="entry name" value="Ubiquitin-activating_enz"/>
</dbReference>
<keyword evidence="15" id="KW-0548">Nucleotidyltransferase</keyword>
<dbReference type="Proteomes" id="UP000012019">
    <property type="component" value="Unassembled WGS sequence"/>
</dbReference>
<evidence type="ECO:0000256" key="11">
    <source>
        <dbReference type="ARBA" id="ARBA00075110"/>
    </source>
</evidence>
<dbReference type="GO" id="GO:0005524">
    <property type="term" value="F:ATP binding"/>
    <property type="evidence" value="ECO:0007669"/>
    <property type="project" value="UniProtKB-KW"/>
</dbReference>
<evidence type="ECO:0000256" key="8">
    <source>
        <dbReference type="ARBA" id="ARBA00063809"/>
    </source>
</evidence>
<accession>M7P486</accession>
<dbReference type="GO" id="GO:0005829">
    <property type="term" value="C:cytosol"/>
    <property type="evidence" value="ECO:0007669"/>
    <property type="project" value="TreeGrafter"/>
</dbReference>
<dbReference type="RefSeq" id="WP_009725185.1">
    <property type="nucleotide sequence ID" value="NZ_APHR01000002.1"/>
</dbReference>
<comment type="similarity">
    <text evidence="2">Belongs to the HesA/MoeB/ThiF family.</text>
</comment>
<keyword evidence="16" id="KW-1185">Reference proteome</keyword>
<evidence type="ECO:0000256" key="3">
    <source>
        <dbReference type="ARBA" id="ARBA00022679"/>
    </source>
</evidence>
<dbReference type="GO" id="GO:0008641">
    <property type="term" value="F:ubiquitin-like modifier activating enzyme activity"/>
    <property type="evidence" value="ECO:0007669"/>
    <property type="project" value="InterPro"/>
</dbReference>
<evidence type="ECO:0000256" key="7">
    <source>
        <dbReference type="ARBA" id="ARBA00055169"/>
    </source>
</evidence>
<evidence type="ECO:0000256" key="6">
    <source>
        <dbReference type="ARBA" id="ARBA00052218"/>
    </source>
</evidence>
<dbReference type="GO" id="GO:0008146">
    <property type="term" value="F:sulfotransferase activity"/>
    <property type="evidence" value="ECO:0007669"/>
    <property type="project" value="TreeGrafter"/>
</dbReference>
<comment type="catalytic activity">
    <reaction evidence="6">
        <text>[molybdopterin-synthase sulfur-carrier protein]-C-terminal Gly-Gly + ATP + H(+) = [molybdopterin-synthase sulfur-carrier protein]-C-terminal Gly-Gly-AMP + diphosphate</text>
        <dbReference type="Rhea" id="RHEA:43616"/>
        <dbReference type="Rhea" id="RHEA-COMP:12159"/>
        <dbReference type="Rhea" id="RHEA-COMP:12202"/>
        <dbReference type="ChEBI" id="CHEBI:15378"/>
        <dbReference type="ChEBI" id="CHEBI:30616"/>
        <dbReference type="ChEBI" id="CHEBI:33019"/>
        <dbReference type="ChEBI" id="CHEBI:90618"/>
        <dbReference type="ChEBI" id="CHEBI:90778"/>
        <dbReference type="EC" id="2.7.7.80"/>
    </reaction>
</comment>
<dbReference type="FunFam" id="3.40.50.720:FF:000033">
    <property type="entry name" value="Adenylyltransferase and sulfurtransferase MOCS3"/>
    <property type="match status" value="1"/>
</dbReference>
<evidence type="ECO:0000256" key="9">
    <source>
        <dbReference type="ARBA" id="ARBA00066884"/>
    </source>
</evidence>
<evidence type="ECO:0000256" key="1">
    <source>
        <dbReference type="ARBA" id="ARBA00005046"/>
    </source>
</evidence>
<evidence type="ECO:0000259" key="14">
    <source>
        <dbReference type="Pfam" id="PF00899"/>
    </source>
</evidence>
<evidence type="ECO:0000256" key="12">
    <source>
        <dbReference type="ARBA" id="ARBA00075328"/>
    </source>
</evidence>
<dbReference type="STRING" id="1286106.MPL1_00587"/>
<proteinExistence type="inferred from homology"/>
<feature type="domain" description="THIF-type NAD/FAD binding fold" evidence="14">
    <location>
        <begin position="9"/>
        <end position="245"/>
    </location>
</feature>
<dbReference type="AlphaFoldDB" id="M7P486"/>
<dbReference type="EC" id="2.7.7.80" evidence="9"/>
<dbReference type="Pfam" id="PF00899">
    <property type="entry name" value="ThiF"/>
    <property type="match status" value="1"/>
</dbReference>
<dbReference type="PANTHER" id="PTHR10953:SF102">
    <property type="entry name" value="ADENYLYLTRANSFERASE AND SULFURTRANSFERASE MOCS3"/>
    <property type="match status" value="1"/>
</dbReference>
<evidence type="ECO:0000256" key="2">
    <source>
        <dbReference type="ARBA" id="ARBA00009919"/>
    </source>
</evidence>
<comment type="function">
    <text evidence="7">Catalyzes the adenylation by ATP of the carboxyl group of the C-terminal glycine of sulfur carrier protein MoaD.</text>
</comment>
<evidence type="ECO:0000256" key="5">
    <source>
        <dbReference type="ARBA" id="ARBA00022840"/>
    </source>
</evidence>
<name>M7P486_9GAMM</name>
<protein>
    <recommendedName>
        <fullName evidence="10">Molybdopterin-synthase adenylyltransferase</fullName>
        <ecNumber evidence="9">2.7.7.80</ecNumber>
    </recommendedName>
    <alternativeName>
        <fullName evidence="13">MoaD protein adenylase</fullName>
    </alternativeName>
    <alternativeName>
        <fullName evidence="11">Molybdopterin-converting factor subunit 1 adenylase</fullName>
    </alternativeName>
    <alternativeName>
        <fullName evidence="12">Sulfur carrier protein MoaD adenylyltransferase</fullName>
    </alternativeName>
</protein>
<gene>
    <name evidence="15" type="ORF">MPL1_00587</name>
</gene>
<dbReference type="PATRIC" id="fig|1286106.3.peg.116"/>
<sequence>MNDQQLFRYSRHILLPQLDFEGQQKLLNSKVLIIGLGGLGSPVALYLAASGVGRLVLVDDDAVELSNLQRQIVHQQATLGQSKVSSAKAALHALNDEIDIETIAQRLEGEALLAAIAAVDVVVDCTDNFASRFAINAACYQLSKPWVSAAAIRMEAQVTVFDPRLPEMPCYRCLYDDAGGELQQSCSESGVLAPMLGIMGSIQATETLKLLAGFGETLAGKLLMLDAMTMQWRQIRLKADPDCPVCHHNEN</sequence>
<dbReference type="GO" id="GO:0061605">
    <property type="term" value="F:molybdopterin-synthase adenylyltransferase activity"/>
    <property type="evidence" value="ECO:0007669"/>
    <property type="project" value="UniProtKB-EC"/>
</dbReference>
<keyword evidence="5" id="KW-0067">ATP-binding</keyword>
<evidence type="ECO:0000313" key="15">
    <source>
        <dbReference type="EMBL" id="EMR14332.1"/>
    </source>
</evidence>
<dbReference type="OrthoDB" id="9804286at2"/>
<dbReference type="GO" id="GO:0004792">
    <property type="term" value="F:thiosulfate-cyanide sulfurtransferase activity"/>
    <property type="evidence" value="ECO:0007669"/>
    <property type="project" value="TreeGrafter"/>
</dbReference>
<evidence type="ECO:0000256" key="10">
    <source>
        <dbReference type="ARBA" id="ARBA00073635"/>
    </source>
</evidence>
<keyword evidence="3 15" id="KW-0808">Transferase</keyword>
<comment type="pathway">
    <text evidence="1">Cofactor biosynthesis; molybdopterin biosynthesis.</text>
</comment>
<dbReference type="CDD" id="cd00757">
    <property type="entry name" value="ThiF_MoeB_HesA_family"/>
    <property type="match status" value="1"/>
</dbReference>
<keyword evidence="4" id="KW-0547">Nucleotide-binding</keyword>
<comment type="subunit">
    <text evidence="8">Homodimer. Forms a stable heterotetrameric complex of 2 MoeB and 2 MoaD during adenylation of MoaD.</text>
</comment>
<reference evidence="15 16" key="1">
    <citation type="journal article" date="2013" name="Genome Announc.">
        <title>Draft Genome Sequence of Methylophaga lonarensis MPLT, a Haloalkaliphilic (Non-Methane-Utilizing) Methylotroph.</title>
        <authorList>
            <person name="Shetty S.A."/>
            <person name="Marathe N.P."/>
            <person name="Munot H."/>
            <person name="Antony C.P."/>
            <person name="Dhotre D.P."/>
            <person name="Murrell J.C."/>
            <person name="Shouche Y.S."/>
        </authorList>
    </citation>
    <scope>NUCLEOTIDE SEQUENCE [LARGE SCALE GENOMIC DNA]</scope>
    <source>
        <strain evidence="15 16">MPL</strain>
    </source>
</reference>
<dbReference type="Gene3D" id="3.40.50.720">
    <property type="entry name" value="NAD(P)-binding Rossmann-like Domain"/>
    <property type="match status" value="1"/>
</dbReference>
<dbReference type="SUPFAM" id="SSF69572">
    <property type="entry name" value="Activating enzymes of the ubiquitin-like proteins"/>
    <property type="match status" value="1"/>
</dbReference>
<organism evidence="15 16">
    <name type="scientific">Methylophaga lonarensis MPL</name>
    <dbReference type="NCBI Taxonomy" id="1286106"/>
    <lineage>
        <taxon>Bacteria</taxon>
        <taxon>Pseudomonadati</taxon>
        <taxon>Pseudomonadota</taxon>
        <taxon>Gammaproteobacteria</taxon>
        <taxon>Thiotrichales</taxon>
        <taxon>Piscirickettsiaceae</taxon>
        <taxon>Methylophaga</taxon>
    </lineage>
</organism>
<dbReference type="PANTHER" id="PTHR10953">
    <property type="entry name" value="UBIQUITIN-ACTIVATING ENZYME E1"/>
    <property type="match status" value="1"/>
</dbReference>
<evidence type="ECO:0000313" key="16">
    <source>
        <dbReference type="Proteomes" id="UP000012019"/>
    </source>
</evidence>
<dbReference type="NCBIfam" id="NF004281">
    <property type="entry name" value="PRK05690.1"/>
    <property type="match status" value="1"/>
</dbReference>
<dbReference type="eggNOG" id="COG0476">
    <property type="taxonomic scope" value="Bacteria"/>
</dbReference>